<evidence type="ECO:0000313" key="2">
    <source>
        <dbReference type="Proteomes" id="UP000657918"/>
    </source>
</evidence>
<accession>A0A835JSN6</accession>
<evidence type="ECO:0000313" key="1">
    <source>
        <dbReference type="EMBL" id="KAF9673814.1"/>
    </source>
</evidence>
<dbReference type="EMBL" id="JADGMS010000010">
    <property type="protein sequence ID" value="KAF9673814.1"/>
    <property type="molecule type" value="Genomic_DNA"/>
</dbReference>
<organism evidence="1 2">
    <name type="scientific">Salix dunnii</name>
    <dbReference type="NCBI Taxonomy" id="1413687"/>
    <lineage>
        <taxon>Eukaryota</taxon>
        <taxon>Viridiplantae</taxon>
        <taxon>Streptophyta</taxon>
        <taxon>Embryophyta</taxon>
        <taxon>Tracheophyta</taxon>
        <taxon>Spermatophyta</taxon>
        <taxon>Magnoliopsida</taxon>
        <taxon>eudicotyledons</taxon>
        <taxon>Gunneridae</taxon>
        <taxon>Pentapetalae</taxon>
        <taxon>rosids</taxon>
        <taxon>fabids</taxon>
        <taxon>Malpighiales</taxon>
        <taxon>Salicaceae</taxon>
        <taxon>Saliceae</taxon>
        <taxon>Salix</taxon>
    </lineage>
</organism>
<dbReference type="AlphaFoldDB" id="A0A835JSN6"/>
<name>A0A835JSN6_9ROSI</name>
<keyword evidence="2" id="KW-1185">Reference proteome</keyword>
<protein>
    <submittedName>
        <fullName evidence="1">Uncharacterized protein</fullName>
    </submittedName>
</protein>
<gene>
    <name evidence="1" type="ORF">SADUNF_Sadunf10G0063100</name>
</gene>
<comment type="caution">
    <text evidence="1">The sequence shown here is derived from an EMBL/GenBank/DDBJ whole genome shotgun (WGS) entry which is preliminary data.</text>
</comment>
<dbReference type="Proteomes" id="UP000657918">
    <property type="component" value="Unassembled WGS sequence"/>
</dbReference>
<sequence length="53" mass="6023">MLSRGFHFQFFILSITFEAQNQNLLRSSHLQIPKSSALTPKIFSSLLTLLVNS</sequence>
<reference evidence="1 2" key="1">
    <citation type="submission" date="2020-10" db="EMBL/GenBank/DDBJ databases">
        <title>Plant Genome Project.</title>
        <authorList>
            <person name="Zhang R.-G."/>
        </authorList>
    </citation>
    <scope>NUCLEOTIDE SEQUENCE [LARGE SCALE GENOMIC DNA]</scope>
    <source>
        <strain evidence="1">FAFU-HL-1</strain>
        <tissue evidence="1">Leaf</tissue>
    </source>
</reference>
<proteinExistence type="predicted"/>